<name>A0A3P7N752_CYLGO</name>
<dbReference type="Gene3D" id="1.25.10.10">
    <property type="entry name" value="Leucine-rich Repeat Variant"/>
    <property type="match status" value="1"/>
</dbReference>
<dbReference type="SUPFAM" id="SSF48371">
    <property type="entry name" value="ARM repeat"/>
    <property type="match status" value="1"/>
</dbReference>
<dbReference type="InterPro" id="IPR011989">
    <property type="entry name" value="ARM-like"/>
</dbReference>
<dbReference type="GO" id="GO:0060090">
    <property type="term" value="F:molecular adaptor activity"/>
    <property type="evidence" value="ECO:0007669"/>
    <property type="project" value="TreeGrafter"/>
</dbReference>
<dbReference type="Pfam" id="PF24492">
    <property type="entry name" value="HEAT_ECM29"/>
    <property type="match status" value="1"/>
</dbReference>
<sequence>MTAIHDLIPQIDSNVLIGVQPRLCEQLRSSAGASTRTACAQLLTVLALRAPQLLMDHPAQCDKFFNALIAGTRDRNPSVRKHFASAVSYLAKYASSTSFGALMKALSKDLLGEDETMKQSAKYVLKSLSANCPELLEGYSKLVVPCIFLEKCQPAAVRLYRKEILTFVLDILQNNDVWSVRAQAARMLTETMECLKDRVEGKDAAALLGSLMPLLSGRLWTGKEHLVKAVATVFASAGDSLRNCWSDKEMEEAFTTLKGQASKKKKEYAAAGLLACGTFAQSMSYTTAADWLFEK</sequence>
<proteinExistence type="predicted"/>
<keyword evidence="1" id="KW-0677">Repeat</keyword>
<organism evidence="3 4">
    <name type="scientific">Cylicostephanus goldi</name>
    <name type="common">Nematode worm</name>
    <dbReference type="NCBI Taxonomy" id="71465"/>
    <lineage>
        <taxon>Eukaryota</taxon>
        <taxon>Metazoa</taxon>
        <taxon>Ecdysozoa</taxon>
        <taxon>Nematoda</taxon>
        <taxon>Chromadorea</taxon>
        <taxon>Rhabditida</taxon>
        <taxon>Rhabditina</taxon>
        <taxon>Rhabditomorpha</taxon>
        <taxon>Strongyloidea</taxon>
        <taxon>Strongylidae</taxon>
        <taxon>Cylicostephanus</taxon>
    </lineage>
</organism>
<feature type="non-terminal residue" evidence="3">
    <location>
        <position position="295"/>
    </location>
</feature>
<protein>
    <recommendedName>
        <fullName evidence="2">Proteasome adapter and scaffold protein ECM29 HEAT-repeat domain-containing protein</fullName>
    </recommendedName>
</protein>
<dbReference type="OrthoDB" id="16066at2759"/>
<dbReference type="PANTHER" id="PTHR23346:SF19">
    <property type="entry name" value="PROTEASOME ADAPTER AND SCAFFOLD PROTEIN ECM29"/>
    <property type="match status" value="1"/>
</dbReference>
<dbReference type="InterPro" id="IPR055443">
    <property type="entry name" value="HEAT_ECM29"/>
</dbReference>
<reference evidence="3 4" key="1">
    <citation type="submission" date="2018-11" db="EMBL/GenBank/DDBJ databases">
        <authorList>
            <consortium name="Pathogen Informatics"/>
        </authorList>
    </citation>
    <scope>NUCLEOTIDE SEQUENCE [LARGE SCALE GENOMIC DNA]</scope>
</reference>
<evidence type="ECO:0000313" key="4">
    <source>
        <dbReference type="Proteomes" id="UP000271889"/>
    </source>
</evidence>
<dbReference type="AlphaFoldDB" id="A0A3P7N752"/>
<dbReference type="Proteomes" id="UP000271889">
    <property type="component" value="Unassembled WGS sequence"/>
</dbReference>
<dbReference type="EMBL" id="UYRV01118666">
    <property type="protein sequence ID" value="VDN31268.1"/>
    <property type="molecule type" value="Genomic_DNA"/>
</dbReference>
<keyword evidence="4" id="KW-1185">Reference proteome</keyword>
<dbReference type="GO" id="GO:0005737">
    <property type="term" value="C:cytoplasm"/>
    <property type="evidence" value="ECO:0007669"/>
    <property type="project" value="TreeGrafter"/>
</dbReference>
<dbReference type="GO" id="GO:0036503">
    <property type="term" value="P:ERAD pathway"/>
    <property type="evidence" value="ECO:0007669"/>
    <property type="project" value="TreeGrafter"/>
</dbReference>
<evidence type="ECO:0000313" key="3">
    <source>
        <dbReference type="EMBL" id="VDN31268.1"/>
    </source>
</evidence>
<dbReference type="GO" id="GO:0005634">
    <property type="term" value="C:nucleus"/>
    <property type="evidence" value="ECO:0007669"/>
    <property type="project" value="TreeGrafter"/>
</dbReference>
<accession>A0A3P7N752</accession>
<dbReference type="PANTHER" id="PTHR23346">
    <property type="entry name" value="TRANSLATIONAL ACTIVATOR GCN1-RELATED"/>
    <property type="match status" value="1"/>
</dbReference>
<evidence type="ECO:0000259" key="2">
    <source>
        <dbReference type="Pfam" id="PF24492"/>
    </source>
</evidence>
<evidence type="ECO:0000256" key="1">
    <source>
        <dbReference type="ARBA" id="ARBA00022737"/>
    </source>
</evidence>
<gene>
    <name evidence="3" type="ORF">CGOC_LOCUS11771</name>
</gene>
<dbReference type="InterPro" id="IPR016024">
    <property type="entry name" value="ARM-type_fold"/>
</dbReference>
<feature type="domain" description="Proteasome adapter and scaffold protein ECM29 HEAT-repeat" evidence="2">
    <location>
        <begin position="1"/>
        <end position="108"/>
    </location>
</feature>